<evidence type="ECO:0000256" key="1">
    <source>
        <dbReference type="ARBA" id="ARBA00009670"/>
    </source>
</evidence>
<name>A0A562E0M3_9GAMM</name>
<keyword evidence="2" id="KW-0472">Membrane</keyword>
<dbReference type="InterPro" id="IPR011009">
    <property type="entry name" value="Kinase-like_dom_sf"/>
</dbReference>
<keyword evidence="5" id="KW-1185">Reference proteome</keyword>
<comment type="similarity">
    <text evidence="1">Belongs to the protein kinase superfamily. ADCK protein kinase family.</text>
</comment>
<dbReference type="SUPFAM" id="SSF56112">
    <property type="entry name" value="Protein kinase-like (PK-like)"/>
    <property type="match status" value="1"/>
</dbReference>
<keyword evidence="2" id="KW-0812">Transmembrane</keyword>
<dbReference type="AlphaFoldDB" id="A0A562E0M3"/>
<evidence type="ECO:0000256" key="2">
    <source>
        <dbReference type="SAM" id="Phobius"/>
    </source>
</evidence>
<dbReference type="RefSeq" id="WP_028915364.1">
    <property type="nucleotide sequence ID" value="NZ_VLJS01000044.1"/>
</dbReference>
<accession>A0A562E0M3</accession>
<dbReference type="Proteomes" id="UP000321583">
    <property type="component" value="Unassembled WGS sequence"/>
</dbReference>
<sequence length="557" mass="61266">MPETSRRLTRTTQVVTRLARHRRILTGMDWSQAPPVEPTVAHVSEVAEAKAFAADLEALGPAFIKLGQSLSTRPDLVPAAYIDALDRIQDEVAPVPTAVIEKTIEEELGAKVGRIFASFDPVPLAAASLAQVHRATLRDGREVAVKVQRPGMEAAIRLDLEVLAGLAGTADALTQAGRRLRFADWIAEFRKILLLELDYRREAENLERFRERLSEYPHLFVPAPVWGLSTCKVLTMELVHGEKVTSVTGLQRTELDLRTPASELMRAYLDQVFVNGDIHADPHPGNVLLCRDGRLALIDLGMVAQVAPRMRERLLKLLFAAVDARGEDVARELVAIGTRLEQFDDAAFSRDTGQLVARYATGGRRTSEGRLLLDLVACAAERGLRVPPEISLLGKTLLNLERVADALDPEMDVRELVEEHLQSIMRKQLRRSFSSANMASEALEVQALLRDAPRKISDTLSLLAENKMQVRLDGLDHSRIMENLQKIANRIAAAVVTAALLLSSAMLMRIETKTTLFGYPVLAVLLFLVGAGLGIAIALSALIFDRRAKPAERSGPT</sequence>
<dbReference type="PANTHER" id="PTHR10566:SF113">
    <property type="entry name" value="PROTEIN ACTIVITY OF BC1 COMPLEX KINASE 7, CHLOROPLASTIC"/>
    <property type="match status" value="1"/>
</dbReference>
<feature type="transmembrane region" description="Helical" evidence="2">
    <location>
        <begin position="516"/>
        <end position="544"/>
    </location>
</feature>
<keyword evidence="4" id="KW-0808">Transferase</keyword>
<dbReference type="EMBL" id="VLJS01000044">
    <property type="protein sequence ID" value="TWH15357.1"/>
    <property type="molecule type" value="Genomic_DNA"/>
</dbReference>
<gene>
    <name evidence="4" type="ORF">L613_001700000130</name>
</gene>
<protein>
    <submittedName>
        <fullName evidence="4">Putative unusual protein kinase regulating ubiquinone biosynthesis (AarF/ABC1/UbiB family)</fullName>
    </submittedName>
</protein>
<dbReference type="GO" id="GO:0004672">
    <property type="term" value="F:protein kinase activity"/>
    <property type="evidence" value="ECO:0007669"/>
    <property type="project" value="InterPro"/>
</dbReference>
<evidence type="ECO:0000259" key="3">
    <source>
        <dbReference type="PROSITE" id="PS50011"/>
    </source>
</evidence>
<dbReference type="Pfam" id="PF03109">
    <property type="entry name" value="ABC1"/>
    <property type="match status" value="1"/>
</dbReference>
<proteinExistence type="inferred from homology"/>
<keyword evidence="2" id="KW-1133">Transmembrane helix</keyword>
<dbReference type="PANTHER" id="PTHR10566">
    <property type="entry name" value="CHAPERONE-ACTIVITY OF BC1 COMPLEX CABC1 -RELATED"/>
    <property type="match status" value="1"/>
</dbReference>
<keyword evidence="4" id="KW-0830">Ubiquinone</keyword>
<dbReference type="InterPro" id="IPR050154">
    <property type="entry name" value="UbiB_kinase"/>
</dbReference>
<feature type="domain" description="Protein kinase" evidence="3">
    <location>
        <begin position="118"/>
        <end position="449"/>
    </location>
</feature>
<feature type="transmembrane region" description="Helical" evidence="2">
    <location>
        <begin position="487"/>
        <end position="510"/>
    </location>
</feature>
<dbReference type="PROSITE" id="PS50011">
    <property type="entry name" value="PROTEIN_KINASE_DOM"/>
    <property type="match status" value="1"/>
</dbReference>
<dbReference type="GO" id="GO:0005524">
    <property type="term" value="F:ATP binding"/>
    <property type="evidence" value="ECO:0007669"/>
    <property type="project" value="InterPro"/>
</dbReference>
<dbReference type="InterPro" id="IPR004147">
    <property type="entry name" value="ABC1_dom"/>
</dbReference>
<keyword evidence="4" id="KW-0418">Kinase</keyword>
<evidence type="ECO:0000313" key="5">
    <source>
        <dbReference type="Proteomes" id="UP000321583"/>
    </source>
</evidence>
<dbReference type="CDD" id="cd05121">
    <property type="entry name" value="ABC1_ADCK3-like"/>
    <property type="match status" value="1"/>
</dbReference>
<organism evidence="4 5">
    <name type="scientific">Pseudoxanthomonas taiwanensis J19</name>
    <dbReference type="NCBI Taxonomy" id="935569"/>
    <lineage>
        <taxon>Bacteria</taxon>
        <taxon>Pseudomonadati</taxon>
        <taxon>Pseudomonadota</taxon>
        <taxon>Gammaproteobacteria</taxon>
        <taxon>Lysobacterales</taxon>
        <taxon>Lysobacteraceae</taxon>
        <taxon>Pseudoxanthomonas</taxon>
    </lineage>
</organism>
<comment type="caution">
    <text evidence="4">The sequence shown here is derived from an EMBL/GenBank/DDBJ whole genome shotgun (WGS) entry which is preliminary data.</text>
</comment>
<dbReference type="InterPro" id="IPR000719">
    <property type="entry name" value="Prot_kinase_dom"/>
</dbReference>
<dbReference type="OrthoDB" id="9795390at2"/>
<reference evidence="4 5" key="1">
    <citation type="submission" date="2019-07" db="EMBL/GenBank/DDBJ databases">
        <title>Genome sequencing of lignin-degrading bacterial isolates.</title>
        <authorList>
            <person name="Gladden J."/>
        </authorList>
    </citation>
    <scope>NUCLEOTIDE SEQUENCE [LARGE SCALE GENOMIC DNA]</scope>
    <source>
        <strain evidence="4 5">J19</strain>
    </source>
</reference>
<evidence type="ECO:0000313" key="4">
    <source>
        <dbReference type="EMBL" id="TWH15357.1"/>
    </source>
</evidence>